<dbReference type="PANTHER" id="PTHR23077:SF144">
    <property type="entry name" value="PROTEASOME-ASSOCIATED ATPASE"/>
    <property type="match status" value="1"/>
</dbReference>
<comment type="similarity">
    <text evidence="1">Belongs to the AAA ATPase family.</text>
</comment>
<gene>
    <name evidence="3" type="ORF">CRD59_00210</name>
</gene>
<organism evidence="3 4">
    <name type="scientific">Bifidobacterium xylocopae</name>
    <dbReference type="NCBI Taxonomy" id="2493119"/>
    <lineage>
        <taxon>Bacteria</taxon>
        <taxon>Bacillati</taxon>
        <taxon>Actinomycetota</taxon>
        <taxon>Actinomycetes</taxon>
        <taxon>Bifidobacteriales</taxon>
        <taxon>Bifidobacteriaceae</taxon>
        <taxon>Bifidobacterium</taxon>
    </lineage>
</organism>
<keyword evidence="1" id="KW-0547">Nucleotide-binding</keyword>
<dbReference type="InterPro" id="IPR003959">
    <property type="entry name" value="ATPase_AAA_core"/>
</dbReference>
<dbReference type="Proteomes" id="UP000252345">
    <property type="component" value="Unassembled WGS sequence"/>
</dbReference>
<dbReference type="GO" id="GO:0005524">
    <property type="term" value="F:ATP binding"/>
    <property type="evidence" value="ECO:0007669"/>
    <property type="project" value="UniProtKB-KW"/>
</dbReference>
<dbReference type="AlphaFoldDB" id="A0A366KFR3"/>
<dbReference type="GO" id="GO:0016887">
    <property type="term" value="F:ATP hydrolysis activity"/>
    <property type="evidence" value="ECO:0007669"/>
    <property type="project" value="InterPro"/>
</dbReference>
<keyword evidence="4" id="KW-1185">Reference proteome</keyword>
<evidence type="ECO:0000259" key="2">
    <source>
        <dbReference type="Pfam" id="PF00004"/>
    </source>
</evidence>
<name>A0A366KFR3_9BIFI</name>
<dbReference type="SUPFAM" id="SSF52540">
    <property type="entry name" value="P-loop containing nucleoside triphosphate hydrolases"/>
    <property type="match status" value="1"/>
</dbReference>
<dbReference type="OrthoDB" id="9809379at2"/>
<reference evidence="3 4" key="1">
    <citation type="submission" date="2017-10" db="EMBL/GenBank/DDBJ databases">
        <title>Bifidobacterium xylocopum sp. nov. and Bifidobacterium aemilianum sp. nov., from the carpenter bee (Xylocopa violacea) digestive tract.</title>
        <authorList>
            <person name="Alberoni D."/>
            <person name="Baffoni L."/>
            <person name="Di Gioia D."/>
            <person name="Gaggia F."/>
            <person name="Biavati B."/>
        </authorList>
    </citation>
    <scope>NUCLEOTIDE SEQUENCE [LARGE SCALE GENOMIC DNA]</scope>
    <source>
        <strain evidence="3 4">XV2</strain>
    </source>
</reference>
<evidence type="ECO:0000313" key="4">
    <source>
        <dbReference type="Proteomes" id="UP000252345"/>
    </source>
</evidence>
<dbReference type="PROSITE" id="PS00674">
    <property type="entry name" value="AAA"/>
    <property type="match status" value="1"/>
</dbReference>
<dbReference type="Gene3D" id="1.10.8.60">
    <property type="match status" value="1"/>
</dbReference>
<evidence type="ECO:0000256" key="1">
    <source>
        <dbReference type="RuleBase" id="RU003651"/>
    </source>
</evidence>
<dbReference type="Gene3D" id="3.40.50.300">
    <property type="entry name" value="P-loop containing nucleotide triphosphate hydrolases"/>
    <property type="match status" value="1"/>
</dbReference>
<dbReference type="InterPro" id="IPR003960">
    <property type="entry name" value="ATPase_AAA_CS"/>
</dbReference>
<keyword evidence="1" id="KW-0067">ATP-binding</keyword>
<accession>A0A366KFR3</accession>
<feature type="domain" description="ATPase AAA-type core" evidence="2">
    <location>
        <begin position="2"/>
        <end position="73"/>
    </location>
</feature>
<proteinExistence type="inferred from homology"/>
<dbReference type="EMBL" id="PDCH01000001">
    <property type="protein sequence ID" value="RBP99933.1"/>
    <property type="molecule type" value="Genomic_DNA"/>
</dbReference>
<dbReference type="InterPro" id="IPR027417">
    <property type="entry name" value="P-loop_NTPase"/>
</dbReference>
<dbReference type="PANTHER" id="PTHR23077">
    <property type="entry name" value="AAA-FAMILY ATPASE"/>
    <property type="match status" value="1"/>
</dbReference>
<protein>
    <recommendedName>
        <fullName evidence="2">ATPase AAA-type core domain-containing protein</fullName>
    </recommendedName>
</protein>
<evidence type="ECO:0000313" key="3">
    <source>
        <dbReference type="EMBL" id="RBP99933.1"/>
    </source>
</evidence>
<dbReference type="InterPro" id="IPR050168">
    <property type="entry name" value="AAA_ATPase_domain"/>
</dbReference>
<dbReference type="CDD" id="cd19481">
    <property type="entry name" value="RecA-like_protease"/>
    <property type="match status" value="1"/>
</dbReference>
<comment type="caution">
    <text evidence="3">The sequence shown here is derived from an EMBL/GenBank/DDBJ whole genome shotgun (WGS) entry which is preliminary data.</text>
</comment>
<dbReference type="Pfam" id="PF00004">
    <property type="entry name" value="AAA"/>
    <property type="match status" value="1"/>
</dbReference>
<sequence length="220" mass="23873">MVVFIDEVDALPRTRGSGVLSDMETTMVPQFLAELAGVERLDRVLVIGASNRIDMVDPAVLRPGRFDLKIRVNRPDRQAGEVILDRLLKAGLPLAEGVTAHGLARRMADEIYRGGSEGLVCEGSDEAGAWVGIHLCDLVSGAMLSHMVDEAKTYAHKASFASGSRVGLGLDDCLRAVDQERRERATAWRMKDLSAGLAQRTGFRTSDGYQAPAHSRRASD</sequence>